<evidence type="ECO:0000256" key="3">
    <source>
        <dbReference type="ARBA" id="ARBA00019365"/>
    </source>
</evidence>
<dbReference type="Gene3D" id="3.40.190.10">
    <property type="entry name" value="Periplasmic binding protein-like II"/>
    <property type="match status" value="1"/>
</dbReference>
<dbReference type="Gene3D" id="1.10.10.10">
    <property type="entry name" value="Winged helix-like DNA-binding domain superfamily/Winged helix DNA-binding domain"/>
    <property type="match status" value="1"/>
</dbReference>
<gene>
    <name evidence="13" type="ordered locus">AM1_F0044</name>
</gene>
<evidence type="ECO:0000313" key="13">
    <source>
        <dbReference type="EMBL" id="ABW33138.1"/>
    </source>
</evidence>
<keyword evidence="6" id="KW-0028">Amino-acid biosynthesis</keyword>
<dbReference type="HOGENOM" id="CLU_039613_6_0_3"/>
<dbReference type="InterPro" id="IPR000847">
    <property type="entry name" value="LysR_HTH_N"/>
</dbReference>
<evidence type="ECO:0000256" key="5">
    <source>
        <dbReference type="ARBA" id="ARBA00022491"/>
    </source>
</evidence>
<proteinExistence type="inferred from homology"/>
<evidence type="ECO:0000256" key="10">
    <source>
        <dbReference type="ARBA" id="ARBA00023163"/>
    </source>
</evidence>
<dbReference type="PANTHER" id="PTHR30126">
    <property type="entry name" value="HTH-TYPE TRANSCRIPTIONAL REGULATOR"/>
    <property type="match status" value="1"/>
</dbReference>
<dbReference type="PANTHER" id="PTHR30126:SF25">
    <property type="entry name" value="HTH-TYPE TRANSCRIPTIONAL REGULATOR METR"/>
    <property type="match status" value="1"/>
</dbReference>
<keyword evidence="5" id="KW-0678">Repressor</keyword>
<dbReference type="Pfam" id="PF00126">
    <property type="entry name" value="HTH_1"/>
    <property type="match status" value="1"/>
</dbReference>
<geneLocation type="plasmid" evidence="13 14">
    <name>pREB6</name>
</geneLocation>
<dbReference type="GO" id="GO:0000976">
    <property type="term" value="F:transcription cis-regulatory region binding"/>
    <property type="evidence" value="ECO:0007669"/>
    <property type="project" value="TreeGrafter"/>
</dbReference>
<dbReference type="GO" id="GO:0009086">
    <property type="term" value="P:methionine biosynthetic process"/>
    <property type="evidence" value="ECO:0007669"/>
    <property type="project" value="UniProtKB-KW"/>
</dbReference>
<comment type="subcellular location">
    <subcellularLocation>
        <location evidence="1">Cytoplasm</location>
    </subcellularLocation>
</comment>
<dbReference type="Pfam" id="PF03466">
    <property type="entry name" value="LysR_substrate"/>
    <property type="match status" value="1"/>
</dbReference>
<dbReference type="SUPFAM" id="SSF53850">
    <property type="entry name" value="Periplasmic binding protein-like II"/>
    <property type="match status" value="1"/>
</dbReference>
<dbReference type="RefSeq" id="WP_012168118.1">
    <property type="nucleotide sequence ID" value="NC_009931.1"/>
</dbReference>
<keyword evidence="7" id="KW-0805">Transcription regulation</keyword>
<dbReference type="EMBL" id="CP000843">
    <property type="protein sequence ID" value="ABW33138.1"/>
    <property type="molecule type" value="Genomic_DNA"/>
</dbReference>
<keyword evidence="11" id="KW-0486">Methionine biosynthesis</keyword>
<keyword evidence="14" id="KW-1185">Reference proteome</keyword>
<keyword evidence="8" id="KW-0238">DNA-binding</keyword>
<dbReference type="GO" id="GO:0005737">
    <property type="term" value="C:cytoplasm"/>
    <property type="evidence" value="ECO:0007669"/>
    <property type="project" value="UniProtKB-SubCell"/>
</dbReference>
<comment type="similarity">
    <text evidence="2">Belongs to the LysR transcriptional regulatory family.</text>
</comment>
<name>A8ZQ27_ACAM1</name>
<dbReference type="InterPro" id="IPR037406">
    <property type="entry name" value="MetR_PBP2"/>
</dbReference>
<evidence type="ECO:0000256" key="4">
    <source>
        <dbReference type="ARBA" id="ARBA00022490"/>
    </source>
</evidence>
<evidence type="ECO:0000256" key="11">
    <source>
        <dbReference type="ARBA" id="ARBA00023167"/>
    </source>
</evidence>
<dbReference type="PROSITE" id="PS50931">
    <property type="entry name" value="HTH_LYSR"/>
    <property type="match status" value="1"/>
</dbReference>
<keyword evidence="9" id="KW-0010">Activator</keyword>
<dbReference type="KEGG" id="amr:AM1_F0044"/>
<dbReference type="PRINTS" id="PR00039">
    <property type="entry name" value="HTHLYSR"/>
</dbReference>
<evidence type="ECO:0000256" key="6">
    <source>
        <dbReference type="ARBA" id="ARBA00022605"/>
    </source>
</evidence>
<evidence type="ECO:0000256" key="9">
    <source>
        <dbReference type="ARBA" id="ARBA00023159"/>
    </source>
</evidence>
<dbReference type="InterPro" id="IPR036390">
    <property type="entry name" value="WH_DNA-bd_sf"/>
</dbReference>
<keyword evidence="13" id="KW-0614">Plasmid</keyword>
<accession>A8ZQ27</accession>
<keyword evidence="10" id="KW-0804">Transcription</keyword>
<evidence type="ECO:0000256" key="1">
    <source>
        <dbReference type="ARBA" id="ARBA00004496"/>
    </source>
</evidence>
<dbReference type="OrthoDB" id="9803735at2"/>
<dbReference type="InterPro" id="IPR005119">
    <property type="entry name" value="LysR_subst-bd"/>
</dbReference>
<dbReference type="AlphaFoldDB" id="A8ZQ27"/>
<evidence type="ECO:0000259" key="12">
    <source>
        <dbReference type="PROSITE" id="PS50931"/>
    </source>
</evidence>
<sequence length="297" mass="34179">MLERSHLEIIRAVDLHGTMTAAANALHLTQSALSHSMRKLEDQIGVKLWYREGRSLRLTQAGTHLLAVANRLIPQFVHTEERLEQFARGERGTLRIGMECHPCYQWLQKITGPYLRAWESVDFDIKQKFQFGGIGALFAHEIDLLVTPDPLLKKRLHFVPVFDYEQVLVVGSEHQLRGEDWVIPQQLGEEVLFTYPVSQDRLDIYTRFLTPVGMTVRRQKVVETTEIMLQMVACGRGVAALPRWLVEEFSEKYTVHAVRLGPEGVQKQIFLGVRQADLEVDYINAFIDLARNYHEHP</sequence>
<reference evidence="13 14" key="1">
    <citation type="journal article" date="2008" name="Proc. Natl. Acad. Sci. U.S.A.">
        <title>Niche adaptation and genome expansion in the chlorophyll d-producing cyanobacterium Acaryochloris marina.</title>
        <authorList>
            <person name="Swingley W.D."/>
            <person name="Chen M."/>
            <person name="Cheung P.C."/>
            <person name="Conrad A.L."/>
            <person name="Dejesa L.C."/>
            <person name="Hao J."/>
            <person name="Honchak B.M."/>
            <person name="Karbach L.E."/>
            <person name="Kurdoglu A."/>
            <person name="Lahiri S."/>
            <person name="Mastrian S.D."/>
            <person name="Miyashita H."/>
            <person name="Page L."/>
            <person name="Ramakrishna P."/>
            <person name="Satoh S."/>
            <person name="Sattley W.M."/>
            <person name="Shimada Y."/>
            <person name="Taylor H.L."/>
            <person name="Tomo T."/>
            <person name="Tsuchiya T."/>
            <person name="Wang Z.T."/>
            <person name="Raymond J."/>
            <person name="Mimuro M."/>
            <person name="Blankenship R.E."/>
            <person name="Touchman J.W."/>
        </authorList>
    </citation>
    <scope>NUCLEOTIDE SEQUENCE [LARGE SCALE GENOMIC DNA]</scope>
    <source>
        <strain evidence="14">MBIC 11017</strain>
        <plasmid evidence="14">Plasmid pREB6</plasmid>
    </source>
</reference>
<dbReference type="InterPro" id="IPR036388">
    <property type="entry name" value="WH-like_DNA-bd_sf"/>
</dbReference>
<evidence type="ECO:0000256" key="7">
    <source>
        <dbReference type="ARBA" id="ARBA00023015"/>
    </source>
</evidence>
<dbReference type="GO" id="GO:0003700">
    <property type="term" value="F:DNA-binding transcription factor activity"/>
    <property type="evidence" value="ECO:0007669"/>
    <property type="project" value="InterPro"/>
</dbReference>
<organism evidence="13 14">
    <name type="scientific">Acaryochloris marina (strain MBIC 11017)</name>
    <dbReference type="NCBI Taxonomy" id="329726"/>
    <lineage>
        <taxon>Bacteria</taxon>
        <taxon>Bacillati</taxon>
        <taxon>Cyanobacteriota</taxon>
        <taxon>Cyanophyceae</taxon>
        <taxon>Acaryochloridales</taxon>
        <taxon>Acaryochloridaceae</taxon>
        <taxon>Acaryochloris</taxon>
    </lineage>
</organism>
<dbReference type="Proteomes" id="UP000000268">
    <property type="component" value="Plasmid pREB6"/>
</dbReference>
<feature type="domain" description="HTH lysR-type" evidence="12">
    <location>
        <begin position="1"/>
        <end position="59"/>
    </location>
</feature>
<dbReference type="CDD" id="cd08441">
    <property type="entry name" value="PBP2_MetR"/>
    <property type="match status" value="1"/>
</dbReference>
<evidence type="ECO:0000256" key="8">
    <source>
        <dbReference type="ARBA" id="ARBA00023125"/>
    </source>
</evidence>
<evidence type="ECO:0000313" key="14">
    <source>
        <dbReference type="Proteomes" id="UP000000268"/>
    </source>
</evidence>
<protein>
    <recommendedName>
        <fullName evidence="3">HTH-type transcriptional regulator MetR</fullName>
    </recommendedName>
</protein>
<dbReference type="SUPFAM" id="SSF46785">
    <property type="entry name" value="Winged helix' DNA-binding domain"/>
    <property type="match status" value="1"/>
</dbReference>
<keyword evidence="4" id="KW-0963">Cytoplasm</keyword>
<evidence type="ECO:0000256" key="2">
    <source>
        <dbReference type="ARBA" id="ARBA00009437"/>
    </source>
</evidence>